<dbReference type="InterPro" id="IPR052174">
    <property type="entry name" value="Flavoredoxin"/>
</dbReference>
<dbReference type="AlphaFoldDB" id="A0A928Q394"/>
<dbReference type="GO" id="GO:0010181">
    <property type="term" value="F:FMN binding"/>
    <property type="evidence" value="ECO:0007669"/>
    <property type="project" value="InterPro"/>
</dbReference>
<dbReference type="Pfam" id="PF01613">
    <property type="entry name" value="Flavin_Reduct"/>
    <property type="match status" value="1"/>
</dbReference>
<protein>
    <submittedName>
        <fullName evidence="5">Flavin reductase family protein</fullName>
    </submittedName>
</protein>
<dbReference type="GO" id="GO:0016646">
    <property type="term" value="F:oxidoreductase activity, acting on the CH-NH group of donors, NAD or NADP as acceptor"/>
    <property type="evidence" value="ECO:0007669"/>
    <property type="project" value="UniProtKB-ARBA"/>
</dbReference>
<dbReference type="SUPFAM" id="SSF50475">
    <property type="entry name" value="FMN-binding split barrel"/>
    <property type="match status" value="1"/>
</dbReference>
<comment type="caution">
    <text evidence="5">The sequence shown here is derived from an EMBL/GenBank/DDBJ whole genome shotgun (WGS) entry which is preliminary data.</text>
</comment>
<evidence type="ECO:0000259" key="4">
    <source>
        <dbReference type="SMART" id="SM00903"/>
    </source>
</evidence>
<proteinExistence type="inferred from homology"/>
<dbReference type="InterPro" id="IPR012349">
    <property type="entry name" value="Split_barrel_FMN-bd"/>
</dbReference>
<comment type="cofactor">
    <cofactor evidence="1">
        <name>FMN</name>
        <dbReference type="ChEBI" id="CHEBI:58210"/>
    </cofactor>
</comment>
<reference evidence="5" key="1">
    <citation type="submission" date="2019-04" db="EMBL/GenBank/DDBJ databases">
        <title>Evolution of Biomass-Degrading Anaerobic Consortia Revealed by Metagenomics.</title>
        <authorList>
            <person name="Peng X."/>
        </authorList>
    </citation>
    <scope>NUCLEOTIDE SEQUENCE</scope>
    <source>
        <strain evidence="5">SIG551</strain>
    </source>
</reference>
<evidence type="ECO:0000313" key="6">
    <source>
        <dbReference type="Proteomes" id="UP000754750"/>
    </source>
</evidence>
<dbReference type="Proteomes" id="UP000754750">
    <property type="component" value="Unassembled WGS sequence"/>
</dbReference>
<dbReference type="InterPro" id="IPR002563">
    <property type="entry name" value="Flavin_Rdtase-like_dom"/>
</dbReference>
<name>A0A928Q394_9FIRM</name>
<gene>
    <name evidence="5" type="ORF">E7512_09300</name>
</gene>
<comment type="similarity">
    <text evidence="3">Belongs to the flavoredoxin family.</text>
</comment>
<dbReference type="SMART" id="SM00903">
    <property type="entry name" value="Flavin_Reduct"/>
    <property type="match status" value="1"/>
</dbReference>
<keyword evidence="2" id="KW-0285">Flavoprotein</keyword>
<evidence type="ECO:0000256" key="3">
    <source>
        <dbReference type="ARBA" id="ARBA00038054"/>
    </source>
</evidence>
<dbReference type="EMBL" id="SVNY01000004">
    <property type="protein sequence ID" value="MBE6833758.1"/>
    <property type="molecule type" value="Genomic_DNA"/>
</dbReference>
<dbReference type="PANTHER" id="PTHR43567">
    <property type="entry name" value="FLAVOREDOXIN-RELATED-RELATED"/>
    <property type="match status" value="1"/>
</dbReference>
<evidence type="ECO:0000313" key="5">
    <source>
        <dbReference type="EMBL" id="MBE6833758.1"/>
    </source>
</evidence>
<sequence length="171" mass="18222">MNYDGLSKLGYGVYLVGAPDGKGGGNALLANLVMQVSSEPLMVCVCIGKENLTHDQIAAAGKFNISVVGENADLEFLQLFGFSSGRDTDKLAKAETKEYNGFPTVVQNCVALLECEVTGRTDCGASTVYFANVLSTRTLAPGKAMTSSYYHDVMEGKASQKAPAWAARYEK</sequence>
<dbReference type="RefSeq" id="WP_326840507.1">
    <property type="nucleotide sequence ID" value="NZ_JBKWRC010000006.1"/>
</dbReference>
<feature type="domain" description="Flavin reductase like" evidence="4">
    <location>
        <begin position="6"/>
        <end position="157"/>
    </location>
</feature>
<accession>A0A928Q394</accession>
<dbReference type="PANTHER" id="PTHR43567:SF1">
    <property type="entry name" value="FLAVOREDOXIN"/>
    <property type="match status" value="1"/>
</dbReference>
<dbReference type="Gene3D" id="2.30.110.10">
    <property type="entry name" value="Electron Transport, Fmn-binding Protein, Chain A"/>
    <property type="match status" value="1"/>
</dbReference>
<evidence type="ECO:0000256" key="2">
    <source>
        <dbReference type="ARBA" id="ARBA00022630"/>
    </source>
</evidence>
<evidence type="ECO:0000256" key="1">
    <source>
        <dbReference type="ARBA" id="ARBA00001917"/>
    </source>
</evidence>
<organism evidence="5 6">
    <name type="scientific">Faecalispora sporosphaeroides</name>
    <dbReference type="NCBI Taxonomy" id="1549"/>
    <lineage>
        <taxon>Bacteria</taxon>
        <taxon>Bacillati</taxon>
        <taxon>Bacillota</taxon>
        <taxon>Clostridia</taxon>
        <taxon>Eubacteriales</taxon>
        <taxon>Oscillospiraceae</taxon>
        <taxon>Faecalispora</taxon>
    </lineage>
</organism>